<dbReference type="Pfam" id="PF02597">
    <property type="entry name" value="ThiS"/>
    <property type="match status" value="1"/>
</dbReference>
<dbReference type="InterPro" id="IPR010038">
    <property type="entry name" value="MoaD_arc-typ"/>
</dbReference>
<dbReference type="InterPro" id="IPR012675">
    <property type="entry name" value="Beta-grasp_dom_sf"/>
</dbReference>
<gene>
    <name evidence="1" type="ORF">METZ01_LOCUS371218</name>
</gene>
<dbReference type="CDD" id="cd17074">
    <property type="entry name" value="Ubl_CysO_like"/>
    <property type="match status" value="1"/>
</dbReference>
<dbReference type="InterPro" id="IPR003749">
    <property type="entry name" value="ThiS/MoaD-like"/>
</dbReference>
<dbReference type="NCBIfam" id="NF041918">
    <property type="entry name" value="SAMP1"/>
    <property type="match status" value="1"/>
</dbReference>
<dbReference type="EMBL" id="UINC01134679">
    <property type="protein sequence ID" value="SVD18364.1"/>
    <property type="molecule type" value="Genomic_DNA"/>
</dbReference>
<accession>A0A382T897</accession>
<proteinExistence type="predicted"/>
<dbReference type="PANTHER" id="PTHR38031:SF1">
    <property type="entry name" value="SULFUR CARRIER PROTEIN CYSO"/>
    <property type="match status" value="1"/>
</dbReference>
<sequence>MSVSVRIPTPLRKVTNGEDKADAEGNTVSAIIASLDSQFPGIKSRLCDDNGELRSFVNIYINGEDIRFMDGVESGVDAGDEISIVPAVAGGR</sequence>
<dbReference type="PANTHER" id="PTHR38031">
    <property type="entry name" value="SULFUR CARRIER PROTEIN SLR0821-RELATED"/>
    <property type="match status" value="1"/>
</dbReference>
<dbReference type="Gene3D" id="3.10.20.30">
    <property type="match status" value="1"/>
</dbReference>
<dbReference type="SUPFAM" id="SSF54285">
    <property type="entry name" value="MoaD/ThiS"/>
    <property type="match status" value="1"/>
</dbReference>
<protein>
    <recommendedName>
        <fullName evidence="2">MoaD/ThiS family protein</fullName>
    </recommendedName>
</protein>
<dbReference type="AlphaFoldDB" id="A0A382T897"/>
<reference evidence="1" key="1">
    <citation type="submission" date="2018-05" db="EMBL/GenBank/DDBJ databases">
        <authorList>
            <person name="Lanie J.A."/>
            <person name="Ng W.-L."/>
            <person name="Kazmierczak K.M."/>
            <person name="Andrzejewski T.M."/>
            <person name="Davidsen T.M."/>
            <person name="Wayne K.J."/>
            <person name="Tettelin H."/>
            <person name="Glass J.I."/>
            <person name="Rusch D."/>
            <person name="Podicherti R."/>
            <person name="Tsui H.-C.T."/>
            <person name="Winkler M.E."/>
        </authorList>
    </citation>
    <scope>NUCLEOTIDE SEQUENCE</scope>
</reference>
<dbReference type="InterPro" id="IPR054834">
    <property type="entry name" value="SAMP1_3"/>
</dbReference>
<dbReference type="InterPro" id="IPR016155">
    <property type="entry name" value="Mopterin_synth/thiamin_S_b"/>
</dbReference>
<evidence type="ECO:0008006" key="2">
    <source>
        <dbReference type="Google" id="ProtNLM"/>
    </source>
</evidence>
<dbReference type="InterPro" id="IPR052045">
    <property type="entry name" value="Sulfur_Carrier/Prot_Modifier"/>
</dbReference>
<name>A0A382T897_9ZZZZ</name>
<organism evidence="1">
    <name type="scientific">marine metagenome</name>
    <dbReference type="NCBI Taxonomy" id="408172"/>
    <lineage>
        <taxon>unclassified sequences</taxon>
        <taxon>metagenomes</taxon>
        <taxon>ecological metagenomes</taxon>
    </lineage>
</organism>
<dbReference type="NCBIfam" id="TIGR01687">
    <property type="entry name" value="moaD_arch"/>
    <property type="match status" value="1"/>
</dbReference>
<evidence type="ECO:0000313" key="1">
    <source>
        <dbReference type="EMBL" id="SVD18364.1"/>
    </source>
</evidence>